<feature type="signal peptide" evidence="10">
    <location>
        <begin position="1"/>
        <end position="25"/>
    </location>
</feature>
<dbReference type="InterPro" id="IPR000209">
    <property type="entry name" value="Peptidase_S8/S53_dom"/>
</dbReference>
<dbReference type="SUPFAM" id="SSF52743">
    <property type="entry name" value="Subtilisin-like"/>
    <property type="match status" value="1"/>
</dbReference>
<dbReference type="FunFam" id="3.50.30.30:FF:000005">
    <property type="entry name" value="subtilisin-like protease SBT1.5"/>
    <property type="match status" value="1"/>
</dbReference>
<evidence type="ECO:0000259" key="13">
    <source>
        <dbReference type="Pfam" id="PF05922"/>
    </source>
</evidence>
<dbReference type="FunFam" id="3.40.50.200:FF:000006">
    <property type="entry name" value="Subtilisin-like protease SBT1.5"/>
    <property type="match status" value="1"/>
</dbReference>
<evidence type="ECO:0000256" key="4">
    <source>
        <dbReference type="ARBA" id="ARBA00022801"/>
    </source>
</evidence>
<dbReference type="PRINTS" id="PR00723">
    <property type="entry name" value="SUBTILISIN"/>
</dbReference>
<name>A0AAD2AL65_9LAMI</name>
<evidence type="ECO:0000256" key="7">
    <source>
        <dbReference type="PIRSR" id="PIRSR615500-1"/>
    </source>
</evidence>
<dbReference type="PROSITE" id="PS51892">
    <property type="entry name" value="SUBTILASE"/>
    <property type="match status" value="1"/>
</dbReference>
<feature type="domain" description="Peptidase S8/S53" evidence="11">
    <location>
        <begin position="142"/>
        <end position="597"/>
    </location>
</feature>
<dbReference type="Pfam" id="PF17766">
    <property type="entry name" value="fn3_6"/>
    <property type="match status" value="1"/>
</dbReference>
<feature type="compositionally biased region" description="Basic and acidic residues" evidence="9">
    <location>
        <begin position="802"/>
        <end position="818"/>
    </location>
</feature>
<dbReference type="EMBL" id="OU503058">
    <property type="protein sequence ID" value="CAI9787845.1"/>
    <property type="molecule type" value="Genomic_DNA"/>
</dbReference>
<dbReference type="GO" id="GO:0004252">
    <property type="term" value="F:serine-type endopeptidase activity"/>
    <property type="evidence" value="ECO:0007669"/>
    <property type="project" value="UniProtKB-UniRule"/>
</dbReference>
<dbReference type="PANTHER" id="PTHR10795">
    <property type="entry name" value="PROPROTEIN CONVERTASE SUBTILISIN/KEXIN"/>
    <property type="match status" value="1"/>
</dbReference>
<keyword evidence="3 10" id="KW-0732">Signal</keyword>
<dbReference type="InterPro" id="IPR023828">
    <property type="entry name" value="Peptidase_S8_Ser-AS"/>
</dbReference>
<organism evidence="15 16">
    <name type="scientific">Fraxinus pennsylvanica</name>
    <dbReference type="NCBI Taxonomy" id="56036"/>
    <lineage>
        <taxon>Eukaryota</taxon>
        <taxon>Viridiplantae</taxon>
        <taxon>Streptophyta</taxon>
        <taxon>Embryophyta</taxon>
        <taxon>Tracheophyta</taxon>
        <taxon>Spermatophyta</taxon>
        <taxon>Magnoliopsida</taxon>
        <taxon>eudicotyledons</taxon>
        <taxon>Gunneridae</taxon>
        <taxon>Pentapetalae</taxon>
        <taxon>asterids</taxon>
        <taxon>lamiids</taxon>
        <taxon>Lamiales</taxon>
        <taxon>Oleaceae</taxon>
        <taxon>Oleeae</taxon>
        <taxon>Fraxinus</taxon>
    </lineage>
</organism>
<evidence type="ECO:0000256" key="1">
    <source>
        <dbReference type="ARBA" id="ARBA00011073"/>
    </source>
</evidence>
<dbReference type="Proteomes" id="UP000834106">
    <property type="component" value="Chromosome 23"/>
</dbReference>
<keyword evidence="16" id="KW-1185">Reference proteome</keyword>
<feature type="domain" description="PA" evidence="12">
    <location>
        <begin position="400"/>
        <end position="472"/>
    </location>
</feature>
<gene>
    <name evidence="15" type="ORF">FPE_LOCUS35275</name>
</gene>
<evidence type="ECO:0000259" key="14">
    <source>
        <dbReference type="Pfam" id="PF17766"/>
    </source>
</evidence>
<dbReference type="Gene3D" id="2.60.40.2310">
    <property type="match status" value="1"/>
</dbReference>
<dbReference type="InterPro" id="IPR010259">
    <property type="entry name" value="S8pro/Inhibitor_I9"/>
</dbReference>
<dbReference type="FunFam" id="2.60.40.2310:FF:000001">
    <property type="entry name" value="Subtilisin-like protease SBT1.5"/>
    <property type="match status" value="1"/>
</dbReference>
<accession>A0AAD2AL65</accession>
<feature type="active site" description="Charge relay system" evidence="7 8">
    <location>
        <position position="558"/>
    </location>
</feature>
<reference evidence="15" key="1">
    <citation type="submission" date="2023-05" db="EMBL/GenBank/DDBJ databases">
        <authorList>
            <person name="Huff M."/>
        </authorList>
    </citation>
    <scope>NUCLEOTIDE SEQUENCE</scope>
</reference>
<dbReference type="CDD" id="cd04852">
    <property type="entry name" value="Peptidases_S8_3"/>
    <property type="match status" value="1"/>
</dbReference>
<evidence type="ECO:0000256" key="10">
    <source>
        <dbReference type="SAM" id="SignalP"/>
    </source>
</evidence>
<feature type="chain" id="PRO_5042242998" evidence="10">
    <location>
        <begin position="26"/>
        <end position="936"/>
    </location>
</feature>
<dbReference type="PROSITE" id="PS00138">
    <property type="entry name" value="SUBTILASE_SER"/>
    <property type="match status" value="1"/>
</dbReference>
<feature type="region of interest" description="Disordered" evidence="9">
    <location>
        <begin position="792"/>
        <end position="818"/>
    </location>
</feature>
<dbReference type="CDD" id="cd02120">
    <property type="entry name" value="PA_subtilisin_like"/>
    <property type="match status" value="1"/>
</dbReference>
<dbReference type="InterPro" id="IPR036852">
    <property type="entry name" value="Peptidase_S8/S53_dom_sf"/>
</dbReference>
<feature type="active site" description="Charge relay system" evidence="7 8">
    <location>
        <position position="221"/>
    </location>
</feature>
<proteinExistence type="inferred from homology"/>
<dbReference type="InterPro" id="IPR041469">
    <property type="entry name" value="Subtilisin-like_FN3"/>
</dbReference>
<keyword evidence="6" id="KW-0325">Glycoprotein</keyword>
<dbReference type="InterPro" id="IPR003137">
    <property type="entry name" value="PA_domain"/>
</dbReference>
<evidence type="ECO:0000256" key="5">
    <source>
        <dbReference type="ARBA" id="ARBA00022825"/>
    </source>
</evidence>
<evidence type="ECO:0000259" key="11">
    <source>
        <dbReference type="Pfam" id="PF00082"/>
    </source>
</evidence>
<feature type="domain" description="Inhibitor I9" evidence="13">
    <location>
        <begin position="29"/>
        <end position="114"/>
    </location>
</feature>
<dbReference type="InterPro" id="IPR045051">
    <property type="entry name" value="SBT"/>
</dbReference>
<comment type="similarity">
    <text evidence="1 8">Belongs to the peptidase S8 family.</text>
</comment>
<dbReference type="InterPro" id="IPR015500">
    <property type="entry name" value="Peptidase_S8_subtilisin-rel"/>
</dbReference>
<dbReference type="SUPFAM" id="SSF52025">
    <property type="entry name" value="PA domain"/>
    <property type="match status" value="1"/>
</dbReference>
<evidence type="ECO:0000259" key="12">
    <source>
        <dbReference type="Pfam" id="PF02225"/>
    </source>
</evidence>
<dbReference type="FunFam" id="3.30.70.80:FF:000002">
    <property type="entry name" value="Subtilisin-like protease SBT5.3"/>
    <property type="match status" value="1"/>
</dbReference>
<dbReference type="InterPro" id="IPR034197">
    <property type="entry name" value="Peptidases_S8_3"/>
</dbReference>
<evidence type="ECO:0000256" key="2">
    <source>
        <dbReference type="ARBA" id="ARBA00022670"/>
    </source>
</evidence>
<evidence type="ECO:0000256" key="6">
    <source>
        <dbReference type="ARBA" id="ARBA00023180"/>
    </source>
</evidence>
<dbReference type="Pfam" id="PF02225">
    <property type="entry name" value="PA"/>
    <property type="match status" value="1"/>
</dbReference>
<evidence type="ECO:0000256" key="9">
    <source>
        <dbReference type="SAM" id="MobiDB-lite"/>
    </source>
</evidence>
<sequence length="936" mass="102205">MLSAKFSYILAQFILFVLFQEPALAIKKSYIVYLGGHSHGSEVTSADLHRVNEFHHEFLGSFLGSKEKALDSIIYSYKRHINGFAAVLEEEDASEIAKHPDVVSVFLDQGRNLHTTHSWDFLMLERNGNIHASSLWMKSGFGEDAIIANLDTGVWPESESFNGKGFGPIPTKWKGICQLDGNAGAPCNRKLIGARYFNKGYAAYGGDVNSTKITARDYDGHGTHTLSTAAGNFVQGANIFGVGNGTVKGGSPKARAAAYKVCWTPINGSECFDSDIMKGFDMAMHDGVNVLSVSLGGDTVDYFEDGIAIASFHAVKKGIVVVASAGNSGPTPGSVSNIAPWILTVGASTIDRKFQANVKLRNGMILEGTSVSKSLPENKYYPLISADKAKAANASAIDAILCQEGTLDPKKVKGTILVCLRGENARVDKGEQALLAGAVGMILCNDEASGNELLADPHVLPATQINYTDGVAVFAYVNSTKHPQGLITAPKVVLNKKPAPFMASFSSRGPNTVTPEILKPDITAPGVNIIAAYSEGVSPTGEELDKRRTPFSTASGTSMSCPHVAGVVGLLKSLHPDWSPAAIKSAIMTTARTRDNTRHPMLDATYEKATPFGYGSGHIRPNRAMDPGLVYDLNVNDYLDFLCGCGYNETMIRTFSDGPYECPTYYEIKNFNIPSITIPSLEESQTVTRKLKNVGKPGTYTARIRQPPGYSVSLEPKSLKFKKIGEEKTFKLIIEENERSSTDYVFGELLWSDGKHYVRSPIAVSSGASSALEQLEEIRVSASGSNMLGPAYGVGNKKRARKEVEDEEKKETHQEKKPEFDEFDYDKKEDCEYFDETGVFYFPWLKEGVKIFKGDENFELEDAFAPSCSYLDEFPSTSTPDFDQFCVQNLSDQKFVDENKFDDDLWQFKVADDLDSVDCTWSSVIDQPLDVGLNKV</sequence>
<dbReference type="InterPro" id="IPR046450">
    <property type="entry name" value="PA_dom_sf"/>
</dbReference>
<keyword evidence="5 8" id="KW-0720">Serine protease</keyword>
<dbReference type="Gene3D" id="3.50.30.30">
    <property type="match status" value="1"/>
</dbReference>
<dbReference type="Gene3D" id="3.40.50.200">
    <property type="entry name" value="Peptidase S8/S53 domain"/>
    <property type="match status" value="1"/>
</dbReference>
<dbReference type="Gene3D" id="3.30.70.80">
    <property type="entry name" value="Peptidase S8 propeptide/proteinase inhibitor I9"/>
    <property type="match status" value="1"/>
</dbReference>
<protein>
    <submittedName>
        <fullName evidence="15">Uncharacterized protein</fullName>
    </submittedName>
</protein>
<evidence type="ECO:0000256" key="3">
    <source>
        <dbReference type="ARBA" id="ARBA00022729"/>
    </source>
</evidence>
<feature type="active site" description="Charge relay system" evidence="7 8">
    <location>
        <position position="151"/>
    </location>
</feature>
<dbReference type="AlphaFoldDB" id="A0AAD2AL65"/>
<dbReference type="GO" id="GO:0006508">
    <property type="term" value="P:proteolysis"/>
    <property type="evidence" value="ECO:0007669"/>
    <property type="project" value="UniProtKB-KW"/>
</dbReference>
<evidence type="ECO:0000256" key="8">
    <source>
        <dbReference type="PROSITE-ProRule" id="PRU01240"/>
    </source>
</evidence>
<keyword evidence="2 8" id="KW-0645">Protease</keyword>
<evidence type="ECO:0000313" key="16">
    <source>
        <dbReference type="Proteomes" id="UP000834106"/>
    </source>
</evidence>
<dbReference type="Pfam" id="PF05922">
    <property type="entry name" value="Inhibitor_I9"/>
    <property type="match status" value="1"/>
</dbReference>
<evidence type="ECO:0000313" key="15">
    <source>
        <dbReference type="EMBL" id="CAI9787845.1"/>
    </source>
</evidence>
<feature type="domain" description="Subtilisin-like protease fibronectin type-III" evidence="14">
    <location>
        <begin position="670"/>
        <end position="764"/>
    </location>
</feature>
<dbReference type="Pfam" id="PF00082">
    <property type="entry name" value="Peptidase_S8"/>
    <property type="match status" value="1"/>
</dbReference>
<dbReference type="InterPro" id="IPR037045">
    <property type="entry name" value="S8pro/Inhibitor_I9_sf"/>
</dbReference>
<keyword evidence="4 8" id="KW-0378">Hydrolase</keyword>